<dbReference type="OrthoDB" id="60033at2759"/>
<reference evidence="2 3" key="1">
    <citation type="submission" date="2016-07" db="EMBL/GenBank/DDBJ databases">
        <title>Pervasive Adenine N6-methylation of Active Genes in Fungi.</title>
        <authorList>
            <consortium name="DOE Joint Genome Institute"/>
            <person name="Mondo S.J."/>
            <person name="Dannebaum R.O."/>
            <person name="Kuo R.C."/>
            <person name="Labutti K."/>
            <person name="Haridas S."/>
            <person name="Kuo A."/>
            <person name="Salamov A."/>
            <person name="Ahrendt S.R."/>
            <person name="Lipzen A."/>
            <person name="Sullivan W."/>
            <person name="Andreopoulos W.B."/>
            <person name="Clum A."/>
            <person name="Lindquist E."/>
            <person name="Daum C."/>
            <person name="Ramamoorthy G.K."/>
            <person name="Gryganskyi A."/>
            <person name="Culley D."/>
            <person name="Magnuson J.K."/>
            <person name="James T.Y."/>
            <person name="O'Malley M.A."/>
            <person name="Stajich J.E."/>
            <person name="Spatafora J.W."/>
            <person name="Visel A."/>
            <person name="Grigoriev I.V."/>
        </authorList>
    </citation>
    <scope>NUCLEOTIDE SEQUENCE [LARGE SCALE GENOMIC DNA]</scope>
    <source>
        <strain evidence="2 3">NRRL 3116</strain>
    </source>
</reference>
<protein>
    <submittedName>
        <fullName evidence="2">Uncharacterized protein</fullName>
    </submittedName>
</protein>
<evidence type="ECO:0000313" key="2">
    <source>
        <dbReference type="EMBL" id="ORZ14390.1"/>
    </source>
</evidence>
<gene>
    <name evidence="2" type="ORF">BCR41DRAFT_371215</name>
</gene>
<comment type="caution">
    <text evidence="2">The sequence shown here is derived from an EMBL/GenBank/DDBJ whole genome shotgun (WGS) entry which is preliminary data.</text>
</comment>
<feature type="compositionally biased region" description="Polar residues" evidence="1">
    <location>
        <begin position="210"/>
        <end position="221"/>
    </location>
</feature>
<evidence type="ECO:0000313" key="3">
    <source>
        <dbReference type="Proteomes" id="UP000193648"/>
    </source>
</evidence>
<keyword evidence="3" id="KW-1185">Reference proteome</keyword>
<dbReference type="EMBL" id="MCFF01000021">
    <property type="protein sequence ID" value="ORZ14390.1"/>
    <property type="molecule type" value="Genomic_DNA"/>
</dbReference>
<dbReference type="Proteomes" id="UP000193648">
    <property type="component" value="Unassembled WGS sequence"/>
</dbReference>
<feature type="compositionally biased region" description="Polar residues" evidence="1">
    <location>
        <begin position="158"/>
        <end position="171"/>
    </location>
</feature>
<feature type="compositionally biased region" description="Basic and acidic residues" evidence="1">
    <location>
        <begin position="58"/>
        <end position="81"/>
    </location>
</feature>
<name>A0A1Y2GLH2_9FUNG</name>
<feature type="compositionally biased region" description="Polar residues" evidence="1">
    <location>
        <begin position="113"/>
        <end position="123"/>
    </location>
</feature>
<sequence>MDHTSSSRGHNTFAQLKSEATTADTSSPSTTVTAAAAPESSILAVKLSEDSEGQAEPGNHEVDDSKRSDFDSSRSSLKEGGYHGSRGQSPVVRRSRSGRLLRSTVQYDERSSRGSSPETSAEPQGSFMHRTRSSYHGRIGQSDSEGHPDLDIKGERLSSGNSDNAVNLPSQQEHDTRQRGEYGNTNQDELASEEEHEDDGFPEDGDDVNNEGSESQDASSSKNDDGSEPLVVSMYGSPSLVKVRSMFIDKLYKYES</sequence>
<feature type="compositionally biased region" description="Polar residues" evidence="1">
    <location>
        <begin position="1"/>
        <end position="15"/>
    </location>
</feature>
<feature type="compositionally biased region" description="Low complexity" evidence="1">
    <location>
        <begin position="18"/>
        <end position="41"/>
    </location>
</feature>
<feature type="compositionally biased region" description="Acidic residues" evidence="1">
    <location>
        <begin position="190"/>
        <end position="209"/>
    </location>
</feature>
<feature type="compositionally biased region" description="Basic and acidic residues" evidence="1">
    <location>
        <begin position="144"/>
        <end position="156"/>
    </location>
</feature>
<dbReference type="GeneID" id="33568426"/>
<dbReference type="AlphaFoldDB" id="A0A1Y2GLH2"/>
<evidence type="ECO:0000256" key="1">
    <source>
        <dbReference type="SAM" id="MobiDB-lite"/>
    </source>
</evidence>
<feature type="region of interest" description="Disordered" evidence="1">
    <location>
        <begin position="1"/>
        <end position="236"/>
    </location>
</feature>
<accession>A0A1Y2GLH2</accession>
<proteinExistence type="predicted"/>
<organism evidence="2 3">
    <name type="scientific">Lobosporangium transversale</name>
    <dbReference type="NCBI Taxonomy" id="64571"/>
    <lineage>
        <taxon>Eukaryota</taxon>
        <taxon>Fungi</taxon>
        <taxon>Fungi incertae sedis</taxon>
        <taxon>Mucoromycota</taxon>
        <taxon>Mortierellomycotina</taxon>
        <taxon>Mortierellomycetes</taxon>
        <taxon>Mortierellales</taxon>
        <taxon>Mortierellaceae</taxon>
        <taxon>Lobosporangium</taxon>
    </lineage>
</organism>
<dbReference type="InParanoid" id="A0A1Y2GLH2"/>
<dbReference type="RefSeq" id="XP_021880868.1">
    <property type="nucleotide sequence ID" value="XM_022026583.1"/>
</dbReference>